<evidence type="ECO:0000313" key="10">
    <source>
        <dbReference type="Proteomes" id="UP001352533"/>
    </source>
</evidence>
<gene>
    <name evidence="9" type="ORF">M5S25_02245</name>
</gene>
<feature type="transmembrane region" description="Helical" evidence="7">
    <location>
        <begin position="45"/>
        <end position="63"/>
    </location>
</feature>
<keyword evidence="6 7" id="KW-0472">Membrane</keyword>
<keyword evidence="9" id="KW-0012">Acyltransferase</keyword>
<protein>
    <submittedName>
        <fullName evidence="9">Acyltransferase</fullName>
    </submittedName>
</protein>
<keyword evidence="3" id="KW-1003">Cell membrane</keyword>
<evidence type="ECO:0000256" key="2">
    <source>
        <dbReference type="ARBA" id="ARBA00007400"/>
    </source>
</evidence>
<keyword evidence="5 7" id="KW-1133">Transmembrane helix</keyword>
<dbReference type="RefSeq" id="WP_194750512.1">
    <property type="nucleotide sequence ID" value="NZ_JACEWB010000003.1"/>
</dbReference>
<dbReference type="PANTHER" id="PTHR40074:SF2">
    <property type="entry name" value="O-ACETYLTRANSFERASE WECH"/>
    <property type="match status" value="1"/>
</dbReference>
<sequence length="352" mass="41373">MKERIFWLDIVRCFAIILVVFTHVHENVYIENKMLVSLFYSIDRIGVPLFFMLSGGLILPKIADIDILTFYKKRIPQFFILIIVWSIMTNFSKAILVDNSSFKEAISTAIQYNGIYPGSYSSAAQMWFMYTIIELYLIAPFLARLLNKLSNYYIMIFISICFILNQFKTDLVFFLEKLHIGGGESLQKFGSDFTGAYLIYFILGYLIIYRNFFSKKNYITSVFMIFLPIMLNLCIDLILNDVIFIFHWYSTSIFIVISSIGMLILMRDLFKDSKQKNFVVNRFITLISIYSFGIYLSHYCFIFVGMKIINFYSINAGNQYYLMFIYFIFSFIGGFTLTHLLMKNKYTKFFVA</sequence>
<comment type="similarity">
    <text evidence="2">Belongs to the acyltransferase 3 family.</text>
</comment>
<proteinExistence type="inferred from homology"/>
<name>A0ABU7QMW5_AVIPA</name>
<evidence type="ECO:0000256" key="1">
    <source>
        <dbReference type="ARBA" id="ARBA00004651"/>
    </source>
</evidence>
<dbReference type="InterPro" id="IPR002656">
    <property type="entry name" value="Acyl_transf_3_dom"/>
</dbReference>
<feature type="transmembrane region" description="Helical" evidence="7">
    <location>
        <begin position="219"/>
        <end position="239"/>
    </location>
</feature>
<dbReference type="Proteomes" id="UP001352533">
    <property type="component" value="Unassembled WGS sequence"/>
</dbReference>
<reference evidence="9 10" key="1">
    <citation type="journal article" date="2022" name="Front. Microbiol.">
        <title>Commensal bacteria contribute to the growth of multidrug-resistant Avibacterium paragallinarum in chickens.</title>
        <authorList>
            <person name="Zhu J."/>
            <person name="Chen Y."/>
            <person name="Wu Y."/>
            <person name="Wang Y."/>
            <person name="Zhu K."/>
        </authorList>
    </citation>
    <scope>NUCLEOTIDE SEQUENCE [LARGE SCALE GENOMIC DNA]</scope>
    <source>
        <strain evidence="9 10">AV12</strain>
    </source>
</reference>
<organism evidence="9 10">
    <name type="scientific">Avibacterium paragallinarum</name>
    <name type="common">Haemophilus gallinarum</name>
    <dbReference type="NCBI Taxonomy" id="728"/>
    <lineage>
        <taxon>Bacteria</taxon>
        <taxon>Pseudomonadati</taxon>
        <taxon>Pseudomonadota</taxon>
        <taxon>Gammaproteobacteria</taxon>
        <taxon>Pasteurellales</taxon>
        <taxon>Pasteurellaceae</taxon>
        <taxon>Avibacterium</taxon>
    </lineage>
</organism>
<keyword evidence="9" id="KW-0808">Transferase</keyword>
<evidence type="ECO:0000256" key="4">
    <source>
        <dbReference type="ARBA" id="ARBA00022692"/>
    </source>
</evidence>
<dbReference type="GO" id="GO:0016746">
    <property type="term" value="F:acyltransferase activity"/>
    <property type="evidence" value="ECO:0007669"/>
    <property type="project" value="UniProtKB-KW"/>
</dbReference>
<evidence type="ECO:0000256" key="7">
    <source>
        <dbReference type="SAM" id="Phobius"/>
    </source>
</evidence>
<evidence type="ECO:0000256" key="5">
    <source>
        <dbReference type="ARBA" id="ARBA00022989"/>
    </source>
</evidence>
<dbReference type="EMBL" id="JAMDKS010000003">
    <property type="protein sequence ID" value="MEE6112030.1"/>
    <property type="molecule type" value="Genomic_DNA"/>
</dbReference>
<feature type="domain" description="Acyltransferase 3" evidence="8">
    <location>
        <begin position="6"/>
        <end position="338"/>
    </location>
</feature>
<keyword evidence="10" id="KW-1185">Reference proteome</keyword>
<feature type="transmembrane region" description="Helical" evidence="7">
    <location>
        <begin position="287"/>
        <end position="309"/>
    </location>
</feature>
<feature type="transmembrane region" description="Helical" evidence="7">
    <location>
        <begin position="5"/>
        <end position="25"/>
    </location>
</feature>
<dbReference type="PANTHER" id="PTHR40074">
    <property type="entry name" value="O-ACETYLTRANSFERASE WECH"/>
    <property type="match status" value="1"/>
</dbReference>
<evidence type="ECO:0000259" key="8">
    <source>
        <dbReference type="Pfam" id="PF01757"/>
    </source>
</evidence>
<dbReference type="Pfam" id="PF01757">
    <property type="entry name" value="Acyl_transf_3"/>
    <property type="match status" value="1"/>
</dbReference>
<accession>A0ABU7QMW5</accession>
<feature type="transmembrane region" description="Helical" evidence="7">
    <location>
        <begin position="127"/>
        <end position="146"/>
    </location>
</feature>
<comment type="subcellular location">
    <subcellularLocation>
        <location evidence="1">Cell membrane</location>
        <topology evidence="1">Multi-pass membrane protein</topology>
    </subcellularLocation>
</comment>
<feature type="transmembrane region" description="Helical" evidence="7">
    <location>
        <begin position="321"/>
        <end position="342"/>
    </location>
</feature>
<feature type="transmembrane region" description="Helical" evidence="7">
    <location>
        <begin position="195"/>
        <end position="212"/>
    </location>
</feature>
<evidence type="ECO:0000256" key="3">
    <source>
        <dbReference type="ARBA" id="ARBA00022475"/>
    </source>
</evidence>
<feature type="transmembrane region" description="Helical" evidence="7">
    <location>
        <begin position="75"/>
        <end position="96"/>
    </location>
</feature>
<feature type="transmembrane region" description="Helical" evidence="7">
    <location>
        <begin position="245"/>
        <end position="266"/>
    </location>
</feature>
<evidence type="ECO:0000256" key="6">
    <source>
        <dbReference type="ARBA" id="ARBA00023136"/>
    </source>
</evidence>
<feature type="transmembrane region" description="Helical" evidence="7">
    <location>
        <begin position="153"/>
        <end position="175"/>
    </location>
</feature>
<comment type="caution">
    <text evidence="9">The sequence shown here is derived from an EMBL/GenBank/DDBJ whole genome shotgun (WGS) entry which is preliminary data.</text>
</comment>
<evidence type="ECO:0000313" key="9">
    <source>
        <dbReference type="EMBL" id="MEE6112030.1"/>
    </source>
</evidence>
<keyword evidence="4 7" id="KW-0812">Transmembrane</keyword>